<proteinExistence type="predicted"/>
<dbReference type="eggNOG" id="COG1277">
    <property type="taxonomic scope" value="Bacteria"/>
</dbReference>
<evidence type="ECO:0000256" key="1">
    <source>
        <dbReference type="SAM" id="Coils"/>
    </source>
</evidence>
<feature type="transmembrane region" description="Helical" evidence="2">
    <location>
        <begin position="167"/>
        <end position="186"/>
    </location>
</feature>
<keyword evidence="1" id="KW-0175">Coiled coil</keyword>
<sequence length="754" mass="87523">MTISLFSYVKFTFKNVIKKKSSIFFPVIVLVTSLIIGIILVSAIPNKYLELISFLYTILLIIITIIFSSIKALNLFKDLEVEGIEILSLSKPISRNSLVMGKLISFSFLNLIWSGVLFICGLLFFYANNGFGQTLLKSLLLAFVSFCSFFIFGLLTSILSFKLAQKITIMIPLIIFIPLSLTGLVISTNVKTTLNQSALYLNRVYQDHHAGNELNAEPYFLNNQDQLFLIPNGSDNHSFDEQQTNYLQQVIKHTSTAAFNWQLYSWIAIPYQLINVFNFNNKNIFSSLETNSNNQLNNYVYYNDLDNFAYQYKLEQHTKQTKYLTESNKHSYIVPGLLKSHSIFSVASQGQDLLAELENYDLVYAVNGVDDPTKDFETDQQDFAKINNLIGKIKWDYVKQVLKDQKFNDIAQQFVKKFITNHQQVIQQKNLDEIHQKLIKALEAELNNNQSQINQYVNDNLVLFSRVSLKDGLIKSFEEKLIYYAVSLMNYIYFNYQNNVIYQAMIKHPNKQVYGNYQYKLMINNKEYKLGGYSGYSAVVHEKLDNNASQNQEQLKAQIQKDLKTLNNSQLSELWEEYQKANSSRQQNKIGTLLLDLTKLKNLLNTFEGSDKQAASYISDIDGELRKKVVEFIKSEISKVEAEINKATESKRMFTQKLEELIKQENQSNKDKLINIQKNWNELEKRQSDKSKFATRYQTRPSKTNFLFQSSDDLYSITRDKKVVNNYLLFVIWLLIITIEFVVVFKLYQRKDYQ</sequence>
<gene>
    <name evidence="3" type="ORF">MPUT9231_5060</name>
</gene>
<protein>
    <recommendedName>
        <fullName evidence="5">ABC transporter, permease protein</fullName>
    </recommendedName>
</protein>
<evidence type="ECO:0008006" key="5">
    <source>
        <dbReference type="Google" id="ProtNLM"/>
    </source>
</evidence>
<keyword evidence="2" id="KW-0472">Membrane</keyword>
<dbReference type="AlphaFoldDB" id="M9WA99"/>
<organism evidence="3 4">
    <name type="scientific">Mycoplasma putrefaciens Mput9231</name>
    <dbReference type="NCBI Taxonomy" id="1292033"/>
    <lineage>
        <taxon>Bacteria</taxon>
        <taxon>Bacillati</taxon>
        <taxon>Mycoplasmatota</taxon>
        <taxon>Mollicutes</taxon>
        <taxon>Mycoplasmataceae</taxon>
        <taxon>Mycoplasma</taxon>
    </lineage>
</organism>
<feature type="coiled-coil region" evidence="1">
    <location>
        <begin position="541"/>
        <end position="569"/>
    </location>
</feature>
<keyword evidence="2" id="KW-1133">Transmembrane helix</keyword>
<keyword evidence="4" id="KW-1185">Reference proteome</keyword>
<evidence type="ECO:0000256" key="2">
    <source>
        <dbReference type="SAM" id="Phobius"/>
    </source>
</evidence>
<evidence type="ECO:0000313" key="3">
    <source>
        <dbReference type="EMBL" id="AGJ90913.1"/>
    </source>
</evidence>
<dbReference type="RefSeq" id="WP_015587489.1">
    <property type="nucleotide sequence ID" value="NC_021083.1"/>
</dbReference>
<dbReference type="HOGENOM" id="CLU_029433_1_0_14"/>
<reference evidence="3 4" key="1">
    <citation type="journal article" date="2013" name="Genome Announc.">
        <title>Complete Genome Sequence of Mycoplasma putrefaciens Strain 9231, One of the Agents of Contagious Agalactia in Goats.</title>
        <authorList>
            <person name="Dupuy V."/>
            <person name="Sirand-Pugnet P."/>
            <person name="Baranowski E."/>
            <person name="Barre A."/>
            <person name="Breton M."/>
            <person name="Couture C."/>
            <person name="Dordet-Frisoni E."/>
            <person name="Gaurivaud P."/>
            <person name="Jacob D."/>
            <person name="Lemaitre C."/>
            <person name="Manso-Silvan L."/>
            <person name="Nikolski M."/>
            <person name="Nouvel L.X."/>
            <person name="Poumarat F."/>
            <person name="Tardy F."/>
            <person name="Thebault P."/>
            <person name="Theil S."/>
            <person name="Citti C."/>
            <person name="Blanchard A."/>
            <person name="Thiaucourt F."/>
        </authorList>
    </citation>
    <scope>NUCLEOTIDE SEQUENCE [LARGE SCALE GENOMIC DNA]</scope>
    <source>
        <strain evidence="3">Mput9231</strain>
    </source>
</reference>
<feature type="transmembrane region" description="Helical" evidence="2">
    <location>
        <begin position="139"/>
        <end position="160"/>
    </location>
</feature>
<feature type="transmembrane region" description="Helical" evidence="2">
    <location>
        <begin position="727"/>
        <end position="748"/>
    </location>
</feature>
<evidence type="ECO:0000313" key="4">
    <source>
        <dbReference type="Proteomes" id="UP000012984"/>
    </source>
</evidence>
<dbReference type="Proteomes" id="UP000012984">
    <property type="component" value="Chromosome"/>
</dbReference>
<name>M9WA99_9MOLU</name>
<feature type="coiled-coil region" evidence="1">
    <location>
        <begin position="630"/>
        <end position="664"/>
    </location>
</feature>
<dbReference type="KEGG" id="mput:MPUT9231_5060"/>
<dbReference type="EMBL" id="CP004357">
    <property type="protein sequence ID" value="AGJ90913.1"/>
    <property type="molecule type" value="Genomic_DNA"/>
</dbReference>
<feature type="transmembrane region" description="Helical" evidence="2">
    <location>
        <begin position="103"/>
        <end position="127"/>
    </location>
</feature>
<dbReference type="PATRIC" id="fig|1292033.3.peg.494"/>
<feature type="transmembrane region" description="Helical" evidence="2">
    <location>
        <begin position="51"/>
        <end position="70"/>
    </location>
</feature>
<feature type="transmembrane region" description="Helical" evidence="2">
    <location>
        <begin position="23"/>
        <end position="45"/>
    </location>
</feature>
<accession>M9WA99</accession>
<dbReference type="OrthoDB" id="401337at2"/>
<keyword evidence="2" id="KW-0812">Transmembrane</keyword>